<evidence type="ECO:0000313" key="6">
    <source>
        <dbReference type="Proteomes" id="UP000002320"/>
    </source>
</evidence>
<name>B0X4K2_CULQU</name>
<protein>
    <recommendedName>
        <fullName evidence="3">HMG box domain-containing protein</fullName>
    </recommendedName>
</protein>
<dbReference type="Gene3D" id="1.10.30.10">
    <property type="entry name" value="High mobility group box domain"/>
    <property type="match status" value="1"/>
</dbReference>
<dbReference type="EnsemblMetazoa" id="CPIJ014424-RA">
    <property type="protein sequence ID" value="CPIJ014424-PA"/>
    <property type="gene ID" value="CPIJ014424"/>
</dbReference>
<dbReference type="eggNOG" id="KOG0527">
    <property type="taxonomic scope" value="Eukaryota"/>
</dbReference>
<dbReference type="PANTHER" id="PTHR10270">
    <property type="entry name" value="SOX TRANSCRIPTION FACTOR"/>
    <property type="match status" value="1"/>
</dbReference>
<dbReference type="HOGENOM" id="CLU_1994838_0_0_1"/>
<dbReference type="Proteomes" id="UP000002320">
    <property type="component" value="Unassembled WGS sequence"/>
</dbReference>
<evidence type="ECO:0000259" key="3">
    <source>
        <dbReference type="PROSITE" id="PS50118"/>
    </source>
</evidence>
<dbReference type="GO" id="GO:0007420">
    <property type="term" value="P:brain development"/>
    <property type="evidence" value="ECO:0007669"/>
    <property type="project" value="TreeGrafter"/>
</dbReference>
<dbReference type="Pfam" id="PF00505">
    <property type="entry name" value="HMG_box"/>
    <property type="match status" value="1"/>
</dbReference>
<evidence type="ECO:0000313" key="5">
    <source>
        <dbReference type="EnsemblMetazoa" id="CPIJ014424-PA"/>
    </source>
</evidence>
<dbReference type="GO" id="GO:0005634">
    <property type="term" value="C:nucleus"/>
    <property type="evidence" value="ECO:0007669"/>
    <property type="project" value="UniProtKB-UniRule"/>
</dbReference>
<dbReference type="InterPro" id="IPR036910">
    <property type="entry name" value="HMG_box_dom_sf"/>
</dbReference>
<evidence type="ECO:0000256" key="1">
    <source>
        <dbReference type="ARBA" id="ARBA00023125"/>
    </source>
</evidence>
<dbReference type="GO" id="GO:0001228">
    <property type="term" value="F:DNA-binding transcription activator activity, RNA polymerase II-specific"/>
    <property type="evidence" value="ECO:0007669"/>
    <property type="project" value="TreeGrafter"/>
</dbReference>
<dbReference type="AlphaFoldDB" id="B0X4K2"/>
<keyword evidence="1 2" id="KW-0238">DNA-binding</keyword>
<dbReference type="OrthoDB" id="6247875at2759"/>
<evidence type="ECO:0000313" key="4">
    <source>
        <dbReference type="EMBL" id="EDS40419.1"/>
    </source>
</evidence>
<dbReference type="GO" id="GO:0030182">
    <property type="term" value="P:neuron differentiation"/>
    <property type="evidence" value="ECO:0007669"/>
    <property type="project" value="TreeGrafter"/>
</dbReference>
<dbReference type="InParanoid" id="B0X4K2"/>
<feature type="domain" description="HMG box" evidence="3">
    <location>
        <begin position="85"/>
        <end position="125"/>
    </location>
</feature>
<organism>
    <name type="scientific">Culex quinquefasciatus</name>
    <name type="common">Southern house mosquito</name>
    <name type="synonym">Culex pungens</name>
    <dbReference type="NCBI Taxonomy" id="7176"/>
    <lineage>
        <taxon>Eukaryota</taxon>
        <taxon>Metazoa</taxon>
        <taxon>Ecdysozoa</taxon>
        <taxon>Arthropoda</taxon>
        <taxon>Hexapoda</taxon>
        <taxon>Insecta</taxon>
        <taxon>Pterygota</taxon>
        <taxon>Neoptera</taxon>
        <taxon>Endopterygota</taxon>
        <taxon>Diptera</taxon>
        <taxon>Nematocera</taxon>
        <taxon>Culicoidea</taxon>
        <taxon>Culicidae</taxon>
        <taxon>Culicinae</taxon>
        <taxon>Culicini</taxon>
        <taxon>Culex</taxon>
        <taxon>Culex</taxon>
    </lineage>
</organism>
<dbReference type="VEuPathDB" id="VectorBase:CPIJ014424"/>
<dbReference type="PANTHER" id="PTHR10270:SF323">
    <property type="entry name" value="TRANSCRIPTION FACTOR SOX-14-RELATED"/>
    <property type="match status" value="1"/>
</dbReference>
<feature type="DNA-binding region" description="HMG box" evidence="2">
    <location>
        <begin position="85"/>
        <end position="125"/>
    </location>
</feature>
<reference evidence="5" key="2">
    <citation type="submission" date="2021-02" db="UniProtKB">
        <authorList>
            <consortium name="EnsemblMetazoa"/>
        </authorList>
    </citation>
    <scope>IDENTIFICATION</scope>
    <source>
        <strain evidence="5">JHB</strain>
    </source>
</reference>
<dbReference type="PROSITE" id="PS50118">
    <property type="entry name" value="HMG_BOX_2"/>
    <property type="match status" value="1"/>
</dbReference>
<reference evidence="4" key="1">
    <citation type="submission" date="2007-03" db="EMBL/GenBank/DDBJ databases">
        <title>Annotation of Culex pipiens quinquefasciatus.</title>
        <authorList>
            <consortium name="The Broad Institute Genome Sequencing Platform"/>
            <person name="Atkinson P.W."/>
            <person name="Hemingway J."/>
            <person name="Christensen B.M."/>
            <person name="Higgs S."/>
            <person name="Kodira C."/>
            <person name="Hannick L."/>
            <person name="Megy K."/>
            <person name="O'Leary S."/>
            <person name="Pearson M."/>
            <person name="Haas B.J."/>
            <person name="Mauceli E."/>
            <person name="Wortman J.R."/>
            <person name="Lee N.H."/>
            <person name="Guigo R."/>
            <person name="Stanke M."/>
            <person name="Alvarado L."/>
            <person name="Amedeo P."/>
            <person name="Antoine C.H."/>
            <person name="Arensburger P."/>
            <person name="Bidwell S.L."/>
            <person name="Crawford M."/>
            <person name="Camaro F."/>
            <person name="Devon K."/>
            <person name="Engels R."/>
            <person name="Hammond M."/>
            <person name="Howarth C."/>
            <person name="Koehrsen M."/>
            <person name="Lawson D."/>
            <person name="Montgomery P."/>
            <person name="Nene V."/>
            <person name="Nusbaum C."/>
            <person name="Puiu D."/>
            <person name="Romero-Severson J."/>
            <person name="Severson D.W."/>
            <person name="Shumway M."/>
            <person name="Sisk P."/>
            <person name="Stolte C."/>
            <person name="Zeng Q."/>
            <person name="Eisenstadt E."/>
            <person name="Fraser-Liggett C."/>
            <person name="Strausberg R."/>
            <person name="Galagan J."/>
            <person name="Birren B."/>
            <person name="Collins F.H."/>
        </authorList>
    </citation>
    <scope>NUCLEOTIDE SEQUENCE [LARGE SCALE GENOMIC DNA]</scope>
    <source>
        <strain evidence="4">JHB</strain>
    </source>
</reference>
<accession>B0X4K2</accession>
<dbReference type="InterPro" id="IPR050140">
    <property type="entry name" value="SRY-related_HMG-box_TF-like"/>
</dbReference>
<keyword evidence="6" id="KW-1185">Reference proteome</keyword>
<dbReference type="GO" id="GO:0000122">
    <property type="term" value="P:negative regulation of transcription by RNA polymerase II"/>
    <property type="evidence" value="ECO:0007669"/>
    <property type="project" value="TreeGrafter"/>
</dbReference>
<evidence type="ECO:0000256" key="2">
    <source>
        <dbReference type="PROSITE-ProRule" id="PRU00267"/>
    </source>
</evidence>
<keyword evidence="2" id="KW-0539">Nucleus</keyword>
<gene>
    <name evidence="5" type="primary">6047526</name>
    <name evidence="4" type="ORF">CpipJ_CPIJ014424</name>
</gene>
<dbReference type="KEGG" id="cqu:CpipJ_CPIJ014424"/>
<sequence>MSGIFRDKPDCPKGVRAPEQSRQVCQLLPVLRLEESTLTIYSAKETVTTNSYSGFDFSGFITSSRSTDSTDSFADFTKKHSPGHIKRPMNPFMVWSQIERRKICEVTPDMHNAVISKNLGARWKR</sequence>
<dbReference type="SUPFAM" id="SSF47095">
    <property type="entry name" value="HMG-box"/>
    <property type="match status" value="1"/>
</dbReference>
<dbReference type="InterPro" id="IPR009071">
    <property type="entry name" value="HMG_box_dom"/>
</dbReference>
<proteinExistence type="predicted"/>
<dbReference type="GO" id="GO:0000978">
    <property type="term" value="F:RNA polymerase II cis-regulatory region sequence-specific DNA binding"/>
    <property type="evidence" value="ECO:0007669"/>
    <property type="project" value="TreeGrafter"/>
</dbReference>
<dbReference type="EMBL" id="DS232344">
    <property type="protein sequence ID" value="EDS40419.1"/>
    <property type="molecule type" value="Genomic_DNA"/>
</dbReference>
<dbReference type="VEuPathDB" id="VectorBase:CQUJHB013837"/>
<dbReference type="STRING" id="7176.B0X4K2"/>